<proteinExistence type="predicted"/>
<protein>
    <submittedName>
        <fullName evidence="1">Uncharacterized protein</fullName>
    </submittedName>
</protein>
<sequence length="127" mass="14112">MRDRTDADDIVQGAYNRALLDLILPAIRRAALDAGYAITVHGSLNRDIDLVAIPWIEHNVWTKEALRDAICGAVRGVVGRCHYHANREWTVKPHGRFATTLLVWCGQNTADLDLSVMPTIHGKDDEG</sequence>
<reference evidence="2" key="1">
    <citation type="submission" date="2017-02" db="EMBL/GenBank/DDBJ databases">
        <authorList>
            <person name="Varghese N."/>
            <person name="Submissions S."/>
        </authorList>
    </citation>
    <scope>NUCLEOTIDE SEQUENCE [LARGE SCALE GENOMIC DNA]</scope>
    <source>
        <strain evidence="2">R11H</strain>
    </source>
</reference>
<dbReference type="EMBL" id="FUYP01000001">
    <property type="protein sequence ID" value="SKB27330.1"/>
    <property type="molecule type" value="Genomic_DNA"/>
</dbReference>
<organism evidence="1 2">
    <name type="scientific">Sphingopyxis flava</name>
    <dbReference type="NCBI Taxonomy" id="1507287"/>
    <lineage>
        <taxon>Bacteria</taxon>
        <taxon>Pseudomonadati</taxon>
        <taxon>Pseudomonadota</taxon>
        <taxon>Alphaproteobacteria</taxon>
        <taxon>Sphingomonadales</taxon>
        <taxon>Sphingomonadaceae</taxon>
        <taxon>Sphingopyxis</taxon>
    </lineage>
</organism>
<name>A0A1T4ZX81_9SPHN</name>
<keyword evidence="2" id="KW-1185">Reference proteome</keyword>
<gene>
    <name evidence="1" type="ORF">SAMN06295937_1001297</name>
</gene>
<evidence type="ECO:0000313" key="2">
    <source>
        <dbReference type="Proteomes" id="UP000190044"/>
    </source>
</evidence>
<dbReference type="AlphaFoldDB" id="A0A1T4ZX81"/>
<evidence type="ECO:0000313" key="1">
    <source>
        <dbReference type="EMBL" id="SKB27330.1"/>
    </source>
</evidence>
<accession>A0A1T4ZX81</accession>
<dbReference type="RefSeq" id="WP_079636899.1">
    <property type="nucleotide sequence ID" value="NZ_FUYP01000001.1"/>
</dbReference>
<dbReference type="Proteomes" id="UP000190044">
    <property type="component" value="Unassembled WGS sequence"/>
</dbReference>
<dbReference type="OrthoDB" id="1494467at2"/>